<protein>
    <submittedName>
        <fullName evidence="2">Uncharacterized protein</fullName>
    </submittedName>
</protein>
<keyword evidence="1" id="KW-1133">Transmembrane helix</keyword>
<organism evidence="2">
    <name type="scientific">termite gut metagenome</name>
    <dbReference type="NCBI Taxonomy" id="433724"/>
    <lineage>
        <taxon>unclassified sequences</taxon>
        <taxon>metagenomes</taxon>
        <taxon>organismal metagenomes</taxon>
    </lineage>
</organism>
<name>A0A5J4QRR9_9ZZZZ</name>
<reference evidence="2" key="1">
    <citation type="submission" date="2019-03" db="EMBL/GenBank/DDBJ databases">
        <title>Single cell metagenomics reveals metabolic interactions within the superorganism composed of flagellate Streblomastix strix and complex community of Bacteroidetes bacteria on its surface.</title>
        <authorList>
            <person name="Treitli S.C."/>
            <person name="Kolisko M."/>
            <person name="Husnik F."/>
            <person name="Keeling P."/>
            <person name="Hampl V."/>
        </authorList>
    </citation>
    <scope>NUCLEOTIDE SEQUENCE</scope>
    <source>
        <strain evidence="2">STM</strain>
    </source>
</reference>
<feature type="transmembrane region" description="Helical" evidence="1">
    <location>
        <begin position="28"/>
        <end position="53"/>
    </location>
</feature>
<gene>
    <name evidence="2" type="ORF">EZS27_026744</name>
</gene>
<evidence type="ECO:0000256" key="1">
    <source>
        <dbReference type="SAM" id="Phobius"/>
    </source>
</evidence>
<sequence length="73" mass="8365">MKSILSLTLFSAPLTGYSQDTSTPSSYGAEILLIIAFAVLLFLLIRNIVCWYWKINQSIKNQKEIIRLLKDCR</sequence>
<evidence type="ECO:0000313" key="2">
    <source>
        <dbReference type="EMBL" id="KAA6323859.1"/>
    </source>
</evidence>
<dbReference type="AlphaFoldDB" id="A0A5J4QRR9"/>
<comment type="caution">
    <text evidence="2">The sequence shown here is derived from an EMBL/GenBank/DDBJ whole genome shotgun (WGS) entry which is preliminary data.</text>
</comment>
<keyword evidence="1" id="KW-0472">Membrane</keyword>
<proteinExistence type="predicted"/>
<keyword evidence="1" id="KW-0812">Transmembrane</keyword>
<accession>A0A5J4QRR9</accession>
<dbReference type="EMBL" id="SNRY01002705">
    <property type="protein sequence ID" value="KAA6323859.1"/>
    <property type="molecule type" value="Genomic_DNA"/>
</dbReference>